<dbReference type="InterPro" id="IPR011761">
    <property type="entry name" value="ATP-grasp"/>
</dbReference>
<evidence type="ECO:0000313" key="7">
    <source>
        <dbReference type="EMBL" id="MEE6187767.1"/>
    </source>
</evidence>
<evidence type="ECO:0000313" key="8">
    <source>
        <dbReference type="Proteomes" id="UP001357452"/>
    </source>
</evidence>
<comment type="caution">
    <text evidence="4">Lacks conserved residue(s) required for the propagation of feature annotation.</text>
</comment>
<keyword evidence="8" id="KW-1185">Reference proteome</keyword>
<dbReference type="PANTHER" id="PTHR11609">
    <property type="entry name" value="PURINE BIOSYNTHESIS PROTEIN 6/7, PUR6/7"/>
    <property type="match status" value="1"/>
</dbReference>
<protein>
    <recommendedName>
        <fullName evidence="4 5">N5-carboxyaminoimidazole ribonucleotide synthase</fullName>
        <shortName evidence="4 5">N5-CAIR synthase</shortName>
        <ecNumber evidence="4 5">6.3.4.18</ecNumber>
    </recommendedName>
    <alternativeName>
        <fullName evidence="4 5">5-(carboxyamino)imidazole ribonucleotide synthetase</fullName>
    </alternativeName>
</protein>
<comment type="function">
    <text evidence="4">Catalyzes the ATP-dependent conversion of 5-aminoimidazole ribonucleotide (AIR) and HCO(3)(-) to N5-carboxyaminoimidazole ribonucleotide (N5-CAIR).</text>
</comment>
<dbReference type="Gene3D" id="3.30.470.20">
    <property type="entry name" value="ATP-grasp fold, B domain"/>
    <property type="match status" value="1"/>
</dbReference>
<dbReference type="InterPro" id="IPR003135">
    <property type="entry name" value="ATP-grasp_carboxylate-amine"/>
</dbReference>
<feature type="domain" description="ATP-grasp" evidence="6">
    <location>
        <begin position="128"/>
        <end position="310"/>
    </location>
</feature>
<dbReference type="GO" id="GO:0034028">
    <property type="term" value="F:5-(carboxyamino)imidazole ribonucleotide synthase activity"/>
    <property type="evidence" value="ECO:0007669"/>
    <property type="project" value="UniProtKB-EC"/>
</dbReference>
<dbReference type="InterPro" id="IPR016185">
    <property type="entry name" value="PreATP-grasp_dom_sf"/>
</dbReference>
<dbReference type="SUPFAM" id="SSF52440">
    <property type="entry name" value="PreATP-grasp domain"/>
    <property type="match status" value="1"/>
</dbReference>
<dbReference type="NCBIfam" id="NF004679">
    <property type="entry name" value="PRK06019.1-5"/>
    <property type="match status" value="1"/>
</dbReference>
<keyword evidence="3 4" id="KW-0067">ATP-binding</keyword>
<dbReference type="InterPro" id="IPR013815">
    <property type="entry name" value="ATP_grasp_subdomain_1"/>
</dbReference>
<evidence type="ECO:0000256" key="1">
    <source>
        <dbReference type="ARBA" id="ARBA00022741"/>
    </source>
</evidence>
<dbReference type="SUPFAM" id="SSF51246">
    <property type="entry name" value="Rudiment single hybrid motif"/>
    <property type="match status" value="1"/>
</dbReference>
<comment type="function">
    <text evidence="5">Catalyzes the ATP-dependent conversion of 5-aminoimidazole ribonucleotide (AIR) and HCO(3)- to N5-carboxyaminoimidazole ribonucleotide (N5-CAIR).</text>
</comment>
<dbReference type="SUPFAM" id="SSF56059">
    <property type="entry name" value="Glutathione synthetase ATP-binding domain-like"/>
    <property type="match status" value="1"/>
</dbReference>
<evidence type="ECO:0000259" key="6">
    <source>
        <dbReference type="PROSITE" id="PS50975"/>
    </source>
</evidence>
<reference evidence="7 8" key="1">
    <citation type="submission" date="2024-01" db="EMBL/GenBank/DDBJ databases">
        <title>Niabella digestum sp. nov., isolated from waste digestion system.</title>
        <authorList>
            <person name="Zhang L."/>
        </authorList>
    </citation>
    <scope>NUCLEOTIDE SEQUENCE [LARGE SCALE GENOMIC DNA]</scope>
    <source>
        <strain evidence="7 8">A18</strain>
    </source>
</reference>
<feature type="binding site" evidence="4">
    <location>
        <begin position="193"/>
        <end position="196"/>
    </location>
    <ligand>
        <name>ATP</name>
        <dbReference type="ChEBI" id="CHEBI:30616"/>
    </ligand>
</feature>
<dbReference type="PANTHER" id="PTHR11609:SF5">
    <property type="entry name" value="PHOSPHORIBOSYLAMINOIMIDAZOLE CARBOXYLASE"/>
    <property type="match status" value="1"/>
</dbReference>
<keyword evidence="4 5" id="KW-0436">Ligase</keyword>
<dbReference type="Gene3D" id="3.40.50.20">
    <property type="match status" value="1"/>
</dbReference>
<dbReference type="InterPro" id="IPR040686">
    <property type="entry name" value="PurK_C"/>
</dbReference>
<dbReference type="InterPro" id="IPR005875">
    <property type="entry name" value="PurK"/>
</dbReference>
<dbReference type="InterPro" id="IPR054350">
    <property type="entry name" value="PurT/PurK_preATP-grasp"/>
</dbReference>
<dbReference type="Proteomes" id="UP001357452">
    <property type="component" value="Unassembled WGS sequence"/>
</dbReference>
<evidence type="ECO:0000256" key="4">
    <source>
        <dbReference type="HAMAP-Rule" id="MF_01928"/>
    </source>
</evidence>
<dbReference type="EMBL" id="JAZGLY010000006">
    <property type="protein sequence ID" value="MEE6187767.1"/>
    <property type="molecule type" value="Genomic_DNA"/>
</dbReference>
<dbReference type="NCBIfam" id="TIGR01161">
    <property type="entry name" value="purK"/>
    <property type="match status" value="1"/>
</dbReference>
<evidence type="ECO:0000256" key="2">
    <source>
        <dbReference type="ARBA" id="ARBA00022755"/>
    </source>
</evidence>
<dbReference type="PROSITE" id="PS50975">
    <property type="entry name" value="ATP_GRASP"/>
    <property type="match status" value="1"/>
</dbReference>
<organism evidence="7 8">
    <name type="scientific">Niabella digestorum</name>
    <dbReference type="NCBI Taxonomy" id="3117701"/>
    <lineage>
        <taxon>Bacteria</taxon>
        <taxon>Pseudomonadati</taxon>
        <taxon>Bacteroidota</taxon>
        <taxon>Chitinophagia</taxon>
        <taxon>Chitinophagales</taxon>
        <taxon>Chitinophagaceae</taxon>
        <taxon>Niabella</taxon>
    </lineage>
</organism>
<sequence>MKISITKCYKLKGAYDTLTYLCDMRKIGILGGGQLGRMLLQAAANYPVETYVLENDAECPAAHLCHHFTKGDITRYDDVYNFGKNLDALTIEIENVNIDALEQLEKEGKRIFPKPQVLRIICNKVRQKQYYADYNIPTSEFVVTQNLEELRQHVHLLPAVHKLGQGGYDGRGVQIIENESDIEKGFDAESVLEKKVAIEKEIALMVAVANDGKITMYPPVEMVFDDVLNLLSYQLCPAELSQEVYFKAEATALTTVKNFQSAGLFAVEMFVTPSGDVLVNETAPRVHNSGHHTIEAHYSSQFDMLWRIMLDYPLGCTDAIMPSLMQNILGAEGHSGEAHYEGLEEMLKLENAFFHIYGKKNTKPGRKMGHVTIISKEKADLLHKANKIKHNLSVVAKTPHE</sequence>
<comment type="pathway">
    <text evidence="4 5">Purine metabolism; IMP biosynthesis via de novo pathway; 5-amino-1-(5-phospho-D-ribosyl)imidazole-4-carboxylate from 5-amino-1-(5-phospho-D-ribosyl)imidazole (N5-CAIR route): step 1/2.</text>
</comment>
<feature type="binding site" evidence="4">
    <location>
        <begin position="280"/>
        <end position="281"/>
    </location>
    <ligand>
        <name>ATP</name>
        <dbReference type="ChEBI" id="CHEBI:30616"/>
    </ligand>
</feature>
<dbReference type="HAMAP" id="MF_01928">
    <property type="entry name" value="PurK"/>
    <property type="match status" value="1"/>
</dbReference>
<dbReference type="InterPro" id="IPR011054">
    <property type="entry name" value="Rudment_hybrid_motif"/>
</dbReference>
<feature type="binding site" evidence="4">
    <location>
        <position position="124"/>
    </location>
    <ligand>
        <name>ATP</name>
        <dbReference type="ChEBI" id="CHEBI:30616"/>
    </ligand>
</feature>
<evidence type="ECO:0000256" key="3">
    <source>
        <dbReference type="ARBA" id="ARBA00022840"/>
    </source>
</evidence>
<dbReference type="Pfam" id="PF17769">
    <property type="entry name" value="PurK_C"/>
    <property type="match status" value="1"/>
</dbReference>
<dbReference type="Pfam" id="PF02222">
    <property type="entry name" value="ATP-grasp"/>
    <property type="match status" value="1"/>
</dbReference>
<dbReference type="Pfam" id="PF22660">
    <property type="entry name" value="RS_preATP-grasp-like"/>
    <property type="match status" value="1"/>
</dbReference>
<gene>
    <name evidence="4 5" type="primary">purK</name>
    <name evidence="7" type="ORF">V2H41_10840</name>
</gene>
<name>A0ABU7RII9_9BACT</name>
<accession>A0ABU7RII9</accession>
<proteinExistence type="inferred from homology"/>
<comment type="subunit">
    <text evidence="4 5">Homodimer.</text>
</comment>
<keyword evidence="1 4" id="KW-0547">Nucleotide-binding</keyword>
<feature type="binding site" evidence="4">
    <location>
        <position position="162"/>
    </location>
    <ligand>
        <name>ATP</name>
        <dbReference type="ChEBI" id="CHEBI:30616"/>
    </ligand>
</feature>
<comment type="catalytic activity">
    <reaction evidence="4 5">
        <text>5-amino-1-(5-phospho-beta-D-ribosyl)imidazole + hydrogencarbonate + ATP = 5-carboxyamino-1-(5-phospho-D-ribosyl)imidazole + ADP + phosphate + 2 H(+)</text>
        <dbReference type="Rhea" id="RHEA:19317"/>
        <dbReference type="ChEBI" id="CHEBI:15378"/>
        <dbReference type="ChEBI" id="CHEBI:17544"/>
        <dbReference type="ChEBI" id="CHEBI:30616"/>
        <dbReference type="ChEBI" id="CHEBI:43474"/>
        <dbReference type="ChEBI" id="CHEBI:58730"/>
        <dbReference type="ChEBI" id="CHEBI:137981"/>
        <dbReference type="ChEBI" id="CHEBI:456216"/>
        <dbReference type="EC" id="6.3.4.18"/>
    </reaction>
</comment>
<dbReference type="EC" id="6.3.4.18" evidence="4 5"/>
<comment type="caution">
    <text evidence="7">The sequence shown here is derived from an EMBL/GenBank/DDBJ whole genome shotgun (WGS) entry which is preliminary data.</text>
</comment>
<evidence type="ECO:0000256" key="5">
    <source>
        <dbReference type="RuleBase" id="RU361200"/>
    </source>
</evidence>
<dbReference type="Gene3D" id="3.30.1490.20">
    <property type="entry name" value="ATP-grasp fold, A domain"/>
    <property type="match status" value="1"/>
</dbReference>
<feature type="binding site" evidence="4">
    <location>
        <position position="201"/>
    </location>
    <ligand>
        <name>ATP</name>
        <dbReference type="ChEBI" id="CHEBI:30616"/>
    </ligand>
</feature>
<keyword evidence="2 4" id="KW-0658">Purine biosynthesis</keyword>
<comment type="similarity">
    <text evidence="4 5">Belongs to the PurK/PurT family.</text>
</comment>